<evidence type="ECO:0000256" key="1">
    <source>
        <dbReference type="SAM" id="Phobius"/>
    </source>
</evidence>
<feature type="transmembrane region" description="Helical" evidence="1">
    <location>
        <begin position="148"/>
        <end position="176"/>
    </location>
</feature>
<name>A0A923RKG4_9FIRM</name>
<keyword evidence="1" id="KW-0472">Membrane</keyword>
<dbReference type="Pfam" id="PF06161">
    <property type="entry name" value="DUF975"/>
    <property type="match status" value="1"/>
</dbReference>
<dbReference type="EMBL" id="JACOOR010000001">
    <property type="protein sequence ID" value="MBC5658194.1"/>
    <property type="molecule type" value="Genomic_DNA"/>
</dbReference>
<feature type="transmembrane region" description="Helical" evidence="1">
    <location>
        <begin position="204"/>
        <end position="226"/>
    </location>
</feature>
<keyword evidence="1" id="KW-0812">Transmembrane</keyword>
<dbReference type="Proteomes" id="UP000649345">
    <property type="component" value="Unassembled WGS sequence"/>
</dbReference>
<dbReference type="AlphaFoldDB" id="A0A923RKG4"/>
<accession>A0A923RKG4</accession>
<feature type="transmembrane region" description="Helical" evidence="1">
    <location>
        <begin position="21"/>
        <end position="43"/>
    </location>
</feature>
<dbReference type="PANTHER" id="PTHR40076">
    <property type="entry name" value="MEMBRANE PROTEIN-RELATED"/>
    <property type="match status" value="1"/>
</dbReference>
<evidence type="ECO:0000313" key="2">
    <source>
        <dbReference type="EMBL" id="MBC5658194.1"/>
    </source>
</evidence>
<sequence length="249" mass="28192">MMKPKEIRRQARISLEGNYFFAVNLTISLTLFTMALTLLLQSSNLAVSARSFDQALFWILTVIVTILSALLSVGLIRFLYSLCLKKPVVQPGMLFYAFRMQPDTFILTFVFRYLVSYIWFAPALYFYLQLPLAVDPTAIPPELPALLARVAACGLAALIPAVLCSLPWCLTVFVLLDDPDCSPAEALRTSRILMQGQYLRVLRLWLGFLPLYLLSLTSMGIGLLWVRPYFYVSMGHLYLELRGDRAEVC</sequence>
<gene>
    <name evidence="2" type="ORF">H8S44_00130</name>
</gene>
<keyword evidence="1" id="KW-1133">Transmembrane helix</keyword>
<organism evidence="2 3">
    <name type="scientific">Anaerosacchariphilus hominis</name>
    <dbReference type="NCBI Taxonomy" id="2763017"/>
    <lineage>
        <taxon>Bacteria</taxon>
        <taxon>Bacillati</taxon>
        <taxon>Bacillota</taxon>
        <taxon>Clostridia</taxon>
        <taxon>Lachnospirales</taxon>
        <taxon>Lachnospiraceae</taxon>
        <taxon>Anaerosacchariphilus</taxon>
    </lineage>
</organism>
<evidence type="ECO:0000313" key="3">
    <source>
        <dbReference type="Proteomes" id="UP000649345"/>
    </source>
</evidence>
<dbReference type="PANTHER" id="PTHR40076:SF1">
    <property type="entry name" value="MEMBRANE PROTEIN"/>
    <property type="match status" value="1"/>
</dbReference>
<keyword evidence="3" id="KW-1185">Reference proteome</keyword>
<dbReference type="InterPro" id="IPR010380">
    <property type="entry name" value="DUF975"/>
</dbReference>
<proteinExistence type="predicted"/>
<feature type="transmembrane region" description="Helical" evidence="1">
    <location>
        <begin position="104"/>
        <end position="128"/>
    </location>
</feature>
<reference evidence="2" key="1">
    <citation type="submission" date="2020-08" db="EMBL/GenBank/DDBJ databases">
        <title>Genome public.</title>
        <authorList>
            <person name="Liu C."/>
            <person name="Sun Q."/>
        </authorList>
    </citation>
    <scope>NUCLEOTIDE SEQUENCE</scope>
    <source>
        <strain evidence="2">NSJ-68</strain>
    </source>
</reference>
<protein>
    <submittedName>
        <fullName evidence="2">DUF975 family protein</fullName>
    </submittedName>
</protein>
<dbReference type="RefSeq" id="WP_186872976.1">
    <property type="nucleotide sequence ID" value="NZ_JACOOR010000001.1"/>
</dbReference>
<comment type="caution">
    <text evidence="2">The sequence shown here is derived from an EMBL/GenBank/DDBJ whole genome shotgun (WGS) entry which is preliminary data.</text>
</comment>
<feature type="transmembrane region" description="Helical" evidence="1">
    <location>
        <begin position="55"/>
        <end position="83"/>
    </location>
</feature>